<proteinExistence type="predicted"/>
<evidence type="ECO:0000256" key="1">
    <source>
        <dbReference type="SAM" id="MobiDB-lite"/>
    </source>
</evidence>
<reference evidence="2 3" key="1">
    <citation type="submission" date="2019-06" db="EMBL/GenBank/DDBJ databases">
        <title>Genome of Acinetobacter radioresistens APH1, a phenol degrading strain.</title>
        <authorList>
            <person name="Liu Y."/>
        </authorList>
    </citation>
    <scope>NUCLEOTIDE SEQUENCE [LARGE SCALE GENOMIC DNA]</scope>
    <source>
        <strain evidence="2 3">APH1</strain>
    </source>
</reference>
<feature type="compositionally biased region" description="Polar residues" evidence="1">
    <location>
        <begin position="167"/>
        <end position="181"/>
    </location>
</feature>
<dbReference type="RefSeq" id="WP_034675350.1">
    <property type="nucleotide sequence ID" value="NZ_CP027365.1"/>
</dbReference>
<dbReference type="AlphaFoldDB" id="A0A8H2K510"/>
<name>A0A8H2K510_ACIRA</name>
<comment type="caution">
    <text evidence="2">The sequence shown here is derived from an EMBL/GenBank/DDBJ whole genome shotgun (WGS) entry which is preliminary data.</text>
</comment>
<organism evidence="2 3">
    <name type="scientific">Acinetobacter radioresistens</name>
    <dbReference type="NCBI Taxonomy" id="40216"/>
    <lineage>
        <taxon>Bacteria</taxon>
        <taxon>Pseudomonadati</taxon>
        <taxon>Pseudomonadota</taxon>
        <taxon>Gammaproteobacteria</taxon>
        <taxon>Moraxellales</taxon>
        <taxon>Moraxellaceae</taxon>
        <taxon>Acinetobacter</taxon>
    </lineage>
</organism>
<evidence type="ECO:0000313" key="2">
    <source>
        <dbReference type="EMBL" id="TNX93900.1"/>
    </source>
</evidence>
<feature type="region of interest" description="Disordered" evidence="1">
    <location>
        <begin position="263"/>
        <end position="323"/>
    </location>
</feature>
<feature type="region of interest" description="Disordered" evidence="1">
    <location>
        <begin position="167"/>
        <end position="205"/>
    </location>
</feature>
<dbReference type="EMBL" id="VFBM01000001">
    <property type="protein sequence ID" value="TNX93900.1"/>
    <property type="molecule type" value="Genomic_DNA"/>
</dbReference>
<feature type="compositionally biased region" description="Low complexity" evidence="1">
    <location>
        <begin position="301"/>
        <end position="323"/>
    </location>
</feature>
<dbReference type="Proteomes" id="UP000314285">
    <property type="component" value="Unassembled WGS sequence"/>
</dbReference>
<evidence type="ECO:0000313" key="3">
    <source>
        <dbReference type="Proteomes" id="UP000314285"/>
    </source>
</evidence>
<protein>
    <submittedName>
        <fullName evidence="2">Uncharacterized protein</fullName>
    </submittedName>
</protein>
<feature type="compositionally biased region" description="Low complexity" evidence="1">
    <location>
        <begin position="263"/>
        <end position="283"/>
    </location>
</feature>
<accession>A0A8H2K510</accession>
<sequence length="323" mass="35518">MPDPNEERLKYLFNTSAIEVPQAKEGDKRTFKGTAYSGGRVDGHWYWGRTGVVFDLEGIEIDSPTALLEEHFGSNRIGVVKKVDTNGKIDVEGHFLTNERAKEIVQDSDDEFPFQMSMFIDPGSVEEVNTGQTVVVNGQSFTGPIAVFRNNRIREFTICSTGADRNTSIKAFSGKPNSNQPPEEDTDVTELEKAQAAQKQAETERDNALAELKQFKAQKRSDEIAALETELKTQFSAEDKTAYTNMDDSVFTFTAKQLRQFSAGNQQPPAGQQQQQTPGVNPAFAHLFSHQANPGQGGQAPQGSALDQAFNQFAAAQQQGTKS</sequence>
<gene>
    <name evidence="2" type="ORF">FHY67_00065</name>
</gene>